<evidence type="ECO:0000313" key="1">
    <source>
        <dbReference type="EMBL" id="TYL75344.1"/>
    </source>
</evidence>
<dbReference type="AlphaFoldDB" id="A0A5S4W7E6"/>
<protein>
    <submittedName>
        <fullName evidence="1">Uncharacterized protein</fullName>
    </submittedName>
</protein>
<comment type="caution">
    <text evidence="1">The sequence shown here is derived from an EMBL/GenBank/DDBJ whole genome shotgun (WGS) entry which is preliminary data.</text>
</comment>
<sequence>MQDFGVQKRKDIARCNEPELTLAPQSGNAPDPRLVEFVRLLARHAARRWYDQANKESKRS</sequence>
<accession>A0A5S4W7E6</accession>
<organism evidence="1 2">
    <name type="scientific">Bradyrhizobium cytisi</name>
    <dbReference type="NCBI Taxonomy" id="515489"/>
    <lineage>
        <taxon>Bacteria</taxon>
        <taxon>Pseudomonadati</taxon>
        <taxon>Pseudomonadota</taxon>
        <taxon>Alphaproteobacteria</taxon>
        <taxon>Hyphomicrobiales</taxon>
        <taxon>Nitrobacteraceae</taxon>
        <taxon>Bradyrhizobium</taxon>
    </lineage>
</organism>
<keyword evidence="2" id="KW-1185">Reference proteome</keyword>
<proteinExistence type="predicted"/>
<evidence type="ECO:0000313" key="2">
    <source>
        <dbReference type="Proteomes" id="UP000324853"/>
    </source>
</evidence>
<reference evidence="1 2" key="1">
    <citation type="submission" date="2019-08" db="EMBL/GenBank/DDBJ databases">
        <title>Bradyrhizobium hipponensis sp. nov., a rhizobium isolated from a Lupinus angustifolius root nodule in Tunisia.</title>
        <authorList>
            <person name="Off K."/>
            <person name="Rejili M."/>
            <person name="Mars M."/>
            <person name="Brachmann A."/>
            <person name="Marin M."/>
        </authorList>
    </citation>
    <scope>NUCLEOTIDE SEQUENCE [LARGE SCALE GENOMIC DNA]</scope>
    <source>
        <strain evidence="1 2">CTAW11</strain>
    </source>
</reference>
<dbReference type="Proteomes" id="UP000324853">
    <property type="component" value="Unassembled WGS sequence"/>
</dbReference>
<name>A0A5S4W7E6_9BRAD</name>
<gene>
    <name evidence="1" type="ORF">FXB38_33320</name>
</gene>
<dbReference type="EMBL" id="VSSR01000066">
    <property type="protein sequence ID" value="TYL75344.1"/>
    <property type="molecule type" value="Genomic_DNA"/>
</dbReference>
<dbReference type="OrthoDB" id="7222409at2"/>